<dbReference type="AlphaFoldDB" id="A0A9Q0ZUG5"/>
<accession>A0A9Q0ZUG5</accession>
<comment type="caution">
    <text evidence="2">The sequence shown here is derived from an EMBL/GenBank/DDBJ whole genome shotgun (WGS) entry which is preliminary data.</text>
</comment>
<evidence type="ECO:0000256" key="1">
    <source>
        <dbReference type="SAM" id="MobiDB-lite"/>
    </source>
</evidence>
<keyword evidence="3" id="KW-1185">Reference proteome</keyword>
<dbReference type="EMBL" id="JAPFFM010000009">
    <property type="protein sequence ID" value="KAJ6746967.1"/>
    <property type="molecule type" value="Genomic_DNA"/>
</dbReference>
<name>A0A9Q0ZUG5_9ROSI</name>
<gene>
    <name evidence="2" type="ORF">OIU74_029435</name>
</gene>
<protein>
    <submittedName>
        <fullName evidence="2">Uncharacterized protein</fullName>
    </submittedName>
</protein>
<evidence type="ECO:0000313" key="3">
    <source>
        <dbReference type="Proteomes" id="UP001151752"/>
    </source>
</evidence>
<sequence>MRCMIHGHPSDRLGLFREPGSDEPSKFASGSCRNDEFVSKDEKARNRNSKLLHMILVPVPTFESYMQQIANPPGAADTEVVRNLPEAKSVAEAEADKVPWKEKKRKSKSENV</sequence>
<feature type="compositionally biased region" description="Basic residues" evidence="1">
    <location>
        <begin position="102"/>
        <end position="112"/>
    </location>
</feature>
<organism evidence="2 3">
    <name type="scientific">Salix koriyanagi</name>
    <dbReference type="NCBI Taxonomy" id="2511006"/>
    <lineage>
        <taxon>Eukaryota</taxon>
        <taxon>Viridiplantae</taxon>
        <taxon>Streptophyta</taxon>
        <taxon>Embryophyta</taxon>
        <taxon>Tracheophyta</taxon>
        <taxon>Spermatophyta</taxon>
        <taxon>Magnoliopsida</taxon>
        <taxon>eudicotyledons</taxon>
        <taxon>Gunneridae</taxon>
        <taxon>Pentapetalae</taxon>
        <taxon>rosids</taxon>
        <taxon>fabids</taxon>
        <taxon>Malpighiales</taxon>
        <taxon>Salicaceae</taxon>
        <taxon>Saliceae</taxon>
        <taxon>Salix</taxon>
    </lineage>
</organism>
<feature type="compositionally biased region" description="Basic and acidic residues" evidence="1">
    <location>
        <begin position="14"/>
        <end position="25"/>
    </location>
</feature>
<reference evidence="2" key="2">
    <citation type="journal article" date="2023" name="Int. J. Mol. Sci.">
        <title>De Novo Assembly and Annotation of 11 Diverse Shrub Willow (Salix) Genomes Reveals Novel Gene Organization in Sex-Linked Regions.</title>
        <authorList>
            <person name="Hyden B."/>
            <person name="Feng K."/>
            <person name="Yates T.B."/>
            <person name="Jawdy S."/>
            <person name="Cereghino C."/>
            <person name="Smart L.B."/>
            <person name="Muchero W."/>
        </authorList>
    </citation>
    <scope>NUCLEOTIDE SEQUENCE</scope>
    <source>
        <tissue evidence="2">Shoot tip</tissue>
    </source>
</reference>
<feature type="compositionally biased region" description="Basic and acidic residues" evidence="1">
    <location>
        <begin position="89"/>
        <end position="101"/>
    </location>
</feature>
<feature type="region of interest" description="Disordered" evidence="1">
    <location>
        <begin position="14"/>
        <end position="33"/>
    </location>
</feature>
<reference evidence="2" key="1">
    <citation type="submission" date="2022-11" db="EMBL/GenBank/DDBJ databases">
        <authorList>
            <person name="Hyden B.L."/>
            <person name="Feng K."/>
            <person name="Yates T."/>
            <person name="Jawdy S."/>
            <person name="Smart L.B."/>
            <person name="Muchero W."/>
        </authorList>
    </citation>
    <scope>NUCLEOTIDE SEQUENCE</scope>
    <source>
        <tissue evidence="2">Shoot tip</tissue>
    </source>
</reference>
<feature type="region of interest" description="Disordered" evidence="1">
    <location>
        <begin position="87"/>
        <end position="112"/>
    </location>
</feature>
<proteinExistence type="predicted"/>
<evidence type="ECO:0000313" key="2">
    <source>
        <dbReference type="EMBL" id="KAJ6746967.1"/>
    </source>
</evidence>
<dbReference type="Proteomes" id="UP001151752">
    <property type="component" value="Chromosome 6"/>
</dbReference>